<feature type="region of interest" description="Disordered" evidence="1">
    <location>
        <begin position="59"/>
        <end position="78"/>
    </location>
</feature>
<name>A0A317WY31_9EURO</name>
<feature type="compositionally biased region" description="Polar residues" evidence="1">
    <location>
        <begin position="1"/>
        <end position="12"/>
    </location>
</feature>
<evidence type="ECO:0000313" key="2">
    <source>
        <dbReference type="EMBL" id="PWY91314.1"/>
    </source>
</evidence>
<dbReference type="OrthoDB" id="4450798at2759"/>
<dbReference type="AlphaFoldDB" id="A0A317WY31"/>
<keyword evidence="3" id="KW-1185">Reference proteome</keyword>
<protein>
    <submittedName>
        <fullName evidence="2">Uncharacterized protein</fullName>
    </submittedName>
</protein>
<dbReference type="STRING" id="1450535.A0A317WY31"/>
<accession>A0A317WY31</accession>
<dbReference type="EMBL" id="MSFK01000009">
    <property type="protein sequence ID" value="PWY91314.1"/>
    <property type="molecule type" value="Genomic_DNA"/>
</dbReference>
<dbReference type="Proteomes" id="UP000246702">
    <property type="component" value="Unassembled WGS sequence"/>
</dbReference>
<proteinExistence type="predicted"/>
<evidence type="ECO:0000256" key="1">
    <source>
        <dbReference type="SAM" id="MobiDB-lite"/>
    </source>
</evidence>
<organism evidence="2 3">
    <name type="scientific">Aspergillus sclerotioniger CBS 115572</name>
    <dbReference type="NCBI Taxonomy" id="1450535"/>
    <lineage>
        <taxon>Eukaryota</taxon>
        <taxon>Fungi</taxon>
        <taxon>Dikarya</taxon>
        <taxon>Ascomycota</taxon>
        <taxon>Pezizomycotina</taxon>
        <taxon>Eurotiomycetes</taxon>
        <taxon>Eurotiomycetidae</taxon>
        <taxon>Eurotiales</taxon>
        <taxon>Aspergillaceae</taxon>
        <taxon>Aspergillus</taxon>
        <taxon>Aspergillus subgen. Circumdati</taxon>
    </lineage>
</organism>
<sequence>MSDNVSGSSSTPGEGDELAEVKEWQRQWQRDRETAAERRRRRPWLGRSFYSELEAFQARLKKPTRPTNKDGPRLAFPAPPEQSIAVADFAYIPSTVPAHVQEPHPVHVNEDLGIIQDAITQTTDILTKLRKAWRMVHTIEDTATTDHHVTIAILHVIQVREMAESLYEYVEKLSKALEYTLYQLENSRPPADQATWHDRAGEVTVNVYAMMLLYQDLYEDMNFTVAGYHTARAEARWRTTPRGDNEVQALRQQAKEHRATDPVRPLDYVARTQIPLTGPARPEIHPYPMPTDFVEGAVAFMQVTNNLLKQGQRVRPTPDD</sequence>
<dbReference type="GeneID" id="37113476"/>
<feature type="compositionally biased region" description="Basic and acidic residues" evidence="1">
    <location>
        <begin position="19"/>
        <end position="37"/>
    </location>
</feature>
<reference evidence="2 3" key="1">
    <citation type="submission" date="2016-12" db="EMBL/GenBank/DDBJ databases">
        <title>The genomes of Aspergillus section Nigri reveals drivers in fungal speciation.</title>
        <authorList>
            <consortium name="DOE Joint Genome Institute"/>
            <person name="Vesth T.C."/>
            <person name="Nybo J."/>
            <person name="Theobald S."/>
            <person name="Brandl J."/>
            <person name="Frisvad J.C."/>
            <person name="Nielsen K.F."/>
            <person name="Lyhne E.K."/>
            <person name="Kogle M.E."/>
            <person name="Kuo A."/>
            <person name="Riley R."/>
            <person name="Clum A."/>
            <person name="Nolan M."/>
            <person name="Lipzen A."/>
            <person name="Salamov A."/>
            <person name="Henrissat B."/>
            <person name="Wiebenga A."/>
            <person name="De Vries R.P."/>
            <person name="Grigoriev I.V."/>
            <person name="Mortensen U.H."/>
            <person name="Andersen M.R."/>
            <person name="Baker S.E."/>
        </authorList>
    </citation>
    <scope>NUCLEOTIDE SEQUENCE [LARGE SCALE GENOMIC DNA]</scope>
    <source>
        <strain evidence="2 3">CBS 115572</strain>
    </source>
</reference>
<evidence type="ECO:0000313" key="3">
    <source>
        <dbReference type="Proteomes" id="UP000246702"/>
    </source>
</evidence>
<dbReference type="RefSeq" id="XP_025469042.1">
    <property type="nucleotide sequence ID" value="XM_025611333.1"/>
</dbReference>
<feature type="region of interest" description="Disordered" evidence="1">
    <location>
        <begin position="1"/>
        <end position="41"/>
    </location>
</feature>
<comment type="caution">
    <text evidence="2">The sequence shown here is derived from an EMBL/GenBank/DDBJ whole genome shotgun (WGS) entry which is preliminary data.</text>
</comment>
<gene>
    <name evidence="2" type="ORF">BO94DRAFT_533445</name>
</gene>